<feature type="transmembrane region" description="Helical" evidence="1">
    <location>
        <begin position="249"/>
        <end position="270"/>
    </location>
</feature>
<protein>
    <recommendedName>
        <fullName evidence="4">Major Facilitator Superfamily</fullName>
    </recommendedName>
</protein>
<name>A0A0F7DBJ5_9EURY</name>
<dbReference type="AlphaFoldDB" id="A0A0F7DBJ5"/>
<dbReference type="Gene3D" id="1.20.1250.20">
    <property type="entry name" value="MFS general substrate transporter like domains"/>
    <property type="match status" value="2"/>
</dbReference>
<dbReference type="SUPFAM" id="SSF103473">
    <property type="entry name" value="MFS general substrate transporter"/>
    <property type="match status" value="1"/>
</dbReference>
<feature type="transmembrane region" description="Helical" evidence="1">
    <location>
        <begin position="33"/>
        <end position="55"/>
    </location>
</feature>
<evidence type="ECO:0000256" key="1">
    <source>
        <dbReference type="SAM" id="Phobius"/>
    </source>
</evidence>
<evidence type="ECO:0000313" key="3">
    <source>
        <dbReference type="Proteomes" id="UP000034723"/>
    </source>
</evidence>
<feature type="transmembrane region" description="Helical" evidence="1">
    <location>
        <begin position="172"/>
        <end position="190"/>
    </location>
</feature>
<keyword evidence="1" id="KW-0472">Membrane</keyword>
<keyword evidence="1" id="KW-1133">Transmembrane helix</keyword>
<keyword evidence="1" id="KW-0812">Transmembrane</keyword>
<evidence type="ECO:0000313" key="2">
    <source>
        <dbReference type="EMBL" id="AKG91201.1"/>
    </source>
</evidence>
<dbReference type="STRING" id="113653.GAH_01508"/>
<proteinExistence type="predicted"/>
<feature type="transmembrane region" description="Helical" evidence="1">
    <location>
        <begin position="282"/>
        <end position="304"/>
    </location>
</feature>
<evidence type="ECO:0008006" key="4">
    <source>
        <dbReference type="Google" id="ProtNLM"/>
    </source>
</evidence>
<accession>A0A0F7DBJ5</accession>
<dbReference type="InterPro" id="IPR036259">
    <property type="entry name" value="MFS_trans_sf"/>
</dbReference>
<feature type="transmembrane region" description="Helical" evidence="1">
    <location>
        <begin position="62"/>
        <end position="79"/>
    </location>
</feature>
<feature type="transmembrane region" description="Helical" evidence="1">
    <location>
        <begin position="310"/>
        <end position="328"/>
    </location>
</feature>
<gene>
    <name evidence="2" type="ORF">GAH_01508</name>
</gene>
<dbReference type="HOGENOM" id="CLU_793669_0_0_2"/>
<organism evidence="2 3">
    <name type="scientific">Geoglobus ahangari</name>
    <dbReference type="NCBI Taxonomy" id="113653"/>
    <lineage>
        <taxon>Archaea</taxon>
        <taxon>Methanobacteriati</taxon>
        <taxon>Methanobacteriota</taxon>
        <taxon>Archaeoglobi</taxon>
        <taxon>Archaeoglobales</taxon>
        <taxon>Archaeoglobaceae</taxon>
        <taxon>Geoglobus</taxon>
    </lineage>
</organism>
<dbReference type="KEGG" id="gah:GAH_01508"/>
<feature type="transmembrane region" description="Helical" evidence="1">
    <location>
        <begin position="85"/>
        <end position="104"/>
    </location>
</feature>
<dbReference type="GeneID" id="24804078"/>
<dbReference type="Proteomes" id="UP000034723">
    <property type="component" value="Chromosome"/>
</dbReference>
<sequence length="350" mass="38314">MLALVVVIAAFAAYFLSFPLYGPLLADLPANLLESYLTTFMASTIAGSLIAGTFADRVERKMAALKILAILLILAVFIYRSGHYIAASAIQGLAVGAHVVFWGALMSRKVKPWRRATVFAVSAAIANIYLILVQHSGHVNQLLAALPLVPVLLLPEVRDKPSRETWSINRDVVNFALPIVVFYILGGFMYAEMEVAFREAGISVHVLFYVAVVVVAGYLYDRFGRKPVSIAGLLLLAASYVLFNRNLVLSALLIQSSYGFVDVFSMIIWADLARYGSEGKHYAIGFSVIMASLLAGYKAILYYSPKASDFEAIALILLIFASVLIALVREPKISQEDYLMRVREMGGASQ</sequence>
<dbReference type="EMBL" id="CP011267">
    <property type="protein sequence ID" value="AKG91201.1"/>
    <property type="molecule type" value="Genomic_DNA"/>
</dbReference>
<reference evidence="2 3" key="1">
    <citation type="submission" date="2015-04" db="EMBL/GenBank/DDBJ databases">
        <title>The complete genome sequence of the hyperthermophilic, obligate iron-reducing archaeon Geoglobus ahangari strain 234T.</title>
        <authorList>
            <person name="Manzella M.P."/>
            <person name="Holmes D.E."/>
            <person name="Rocheleau J.M."/>
            <person name="Chung A."/>
            <person name="Reguera G."/>
            <person name="Kashefi K."/>
        </authorList>
    </citation>
    <scope>NUCLEOTIDE SEQUENCE [LARGE SCALE GENOMIC DNA]</scope>
    <source>
        <strain evidence="2 3">234</strain>
    </source>
</reference>
<keyword evidence="3" id="KW-1185">Reference proteome</keyword>
<feature type="transmembrane region" description="Helical" evidence="1">
    <location>
        <begin position="202"/>
        <end position="220"/>
    </location>
</feature>
<feature type="transmembrane region" description="Helical" evidence="1">
    <location>
        <begin position="227"/>
        <end position="243"/>
    </location>
</feature>
<dbReference type="InParanoid" id="A0A0F7DBJ5"/>
<dbReference type="RefSeq" id="WP_048095855.1">
    <property type="nucleotide sequence ID" value="NZ_CP011267.1"/>
</dbReference>